<dbReference type="PATRIC" id="fig|162209.4.peg.2048"/>
<dbReference type="Proteomes" id="UP000061660">
    <property type="component" value="Chromosome"/>
</dbReference>
<gene>
    <name evidence="1" type="ORF">IJ22_19330</name>
</gene>
<dbReference type="RefSeq" id="WP_062408611.1">
    <property type="nucleotide sequence ID" value="NZ_CP013652.1"/>
</dbReference>
<dbReference type="KEGG" id="pnp:IJ22_19330"/>
<proteinExistence type="predicted"/>
<sequence>MAEAIVRLGELRVESFVQGEVNNWLVYDVLPKSKLHSSGLDGDVILKASTPAIEIVESDLDIPIEEGYGYAFSVGTDNKLKVAFNKSLHTDKTSAISALSCASVTYEQGNLTPNGNNYIAIARNSMGEEIHRTTPMPLTALMNVITTLDDTRATAFGGNLIFHIERDYIVN</sequence>
<protein>
    <submittedName>
        <fullName evidence="1">Uncharacterized protein</fullName>
    </submittedName>
</protein>
<dbReference type="EMBL" id="CP013652">
    <property type="protein sequence ID" value="ALS22307.1"/>
    <property type="molecule type" value="Genomic_DNA"/>
</dbReference>
<accession>A0A0U2VFN5</accession>
<reference evidence="2" key="1">
    <citation type="submission" date="2015-12" db="EMBL/GenBank/DDBJ databases">
        <title>Complete genome sequences of two moderately thermophilic Paenibacillus species.</title>
        <authorList>
            <person name="Butler R.III."/>
            <person name="Wang J."/>
            <person name="Stark B.C."/>
            <person name="Pombert J.-F."/>
        </authorList>
    </citation>
    <scope>NUCLEOTIDE SEQUENCE [LARGE SCALE GENOMIC DNA]</scope>
    <source>
        <strain evidence="2">32O-Y</strain>
    </source>
</reference>
<evidence type="ECO:0000313" key="1">
    <source>
        <dbReference type="EMBL" id="ALS22307.1"/>
    </source>
</evidence>
<keyword evidence="2" id="KW-1185">Reference proteome</keyword>
<dbReference type="AlphaFoldDB" id="A0A0U2VFN5"/>
<dbReference type="OrthoDB" id="2592587at2"/>
<reference evidence="1 2" key="2">
    <citation type="journal article" date="2016" name="Genome Announc.">
        <title>Complete Genome Sequences of Two Interactive Moderate Thermophiles, Paenibacillus napthalenovorans 32O-Y and Paenibacillus sp. 32O-W.</title>
        <authorList>
            <person name="Butler R.R.III."/>
            <person name="Wang J."/>
            <person name="Stark B.C."/>
            <person name="Pombert J.F."/>
        </authorList>
    </citation>
    <scope>NUCLEOTIDE SEQUENCE [LARGE SCALE GENOMIC DNA]</scope>
    <source>
        <strain evidence="1 2">32O-Y</strain>
    </source>
</reference>
<dbReference type="STRING" id="162209.IJ22_19330"/>
<name>A0A0U2VFN5_9BACL</name>
<organism evidence="1 2">
    <name type="scientific">Paenibacillus naphthalenovorans</name>
    <dbReference type="NCBI Taxonomy" id="162209"/>
    <lineage>
        <taxon>Bacteria</taxon>
        <taxon>Bacillati</taxon>
        <taxon>Bacillota</taxon>
        <taxon>Bacilli</taxon>
        <taxon>Bacillales</taxon>
        <taxon>Paenibacillaceae</taxon>
        <taxon>Paenibacillus</taxon>
    </lineage>
</organism>
<evidence type="ECO:0000313" key="2">
    <source>
        <dbReference type="Proteomes" id="UP000061660"/>
    </source>
</evidence>